<gene>
    <name evidence="4" type="ORF">SAMN04489796_11114</name>
</gene>
<accession>A0A1G8KIF5</accession>
<dbReference type="SUPFAM" id="SSF56801">
    <property type="entry name" value="Acetyl-CoA synthetase-like"/>
    <property type="match status" value="1"/>
</dbReference>
<dbReference type="STRING" id="262004.SAMN04489796_11114"/>
<dbReference type="EMBL" id="FNCZ01000011">
    <property type="protein sequence ID" value="SDI43209.1"/>
    <property type="molecule type" value="Genomic_DNA"/>
</dbReference>
<evidence type="ECO:0000259" key="3">
    <source>
        <dbReference type="Pfam" id="PF00501"/>
    </source>
</evidence>
<dbReference type="PANTHER" id="PTHR43201:SF5">
    <property type="entry name" value="MEDIUM-CHAIN ACYL-COA LIGASE ACSF2, MITOCHONDRIAL"/>
    <property type="match status" value="1"/>
</dbReference>
<dbReference type="Proteomes" id="UP000199492">
    <property type="component" value="Unassembled WGS sequence"/>
</dbReference>
<dbReference type="Pfam" id="PF00501">
    <property type="entry name" value="AMP-binding"/>
    <property type="match status" value="1"/>
</dbReference>
<dbReference type="PANTHER" id="PTHR43201">
    <property type="entry name" value="ACYL-COA SYNTHETASE"/>
    <property type="match status" value="1"/>
</dbReference>
<keyword evidence="5" id="KW-1185">Reference proteome</keyword>
<dbReference type="InterPro" id="IPR045851">
    <property type="entry name" value="AMP-bd_C_sf"/>
</dbReference>
<comment type="similarity">
    <text evidence="1">Belongs to the ATP-dependent AMP-binding enzyme family.</text>
</comment>
<dbReference type="GO" id="GO:0006631">
    <property type="term" value="P:fatty acid metabolic process"/>
    <property type="evidence" value="ECO:0007669"/>
    <property type="project" value="TreeGrafter"/>
</dbReference>
<name>A0A1G8KIF5_9FLAO</name>
<keyword evidence="2 4" id="KW-0436">Ligase</keyword>
<organism evidence="4 5">
    <name type="scientific">Winogradskyella thalassocola</name>
    <dbReference type="NCBI Taxonomy" id="262004"/>
    <lineage>
        <taxon>Bacteria</taxon>
        <taxon>Pseudomonadati</taxon>
        <taxon>Bacteroidota</taxon>
        <taxon>Flavobacteriia</taxon>
        <taxon>Flavobacteriales</taxon>
        <taxon>Flavobacteriaceae</taxon>
        <taxon>Winogradskyella</taxon>
    </lineage>
</organism>
<dbReference type="OrthoDB" id="8870348at2"/>
<dbReference type="AlphaFoldDB" id="A0A1G8KIF5"/>
<dbReference type="InterPro" id="IPR042099">
    <property type="entry name" value="ANL_N_sf"/>
</dbReference>
<sequence length="361" mass="40923">MTPEYNKVHNRFKFNGLHFSHEELKEVAYSLIKEGEPYEKVTGNFLIDWLNNKDFLYVTTSGSTGHPKEIKLMKQAMVNSSIATGNFFGLEPGDKALDCLPSHFIAGKMMFVRALVLGLEIDFVEPSAHPIFDYEKTYDFCAMVPLQLKHTINYIQNIKSIIVGGSKVTKPLLEKIKNCEPKFYETYGMTETVTHVAVRQLQSKTAEKELYFKALENVTFEQDDRNCLVIHAPKLVEEALVTNDIVELKSETSFQLFGRFDNVINSGGVKLFPEQIEDKLQPAIKQRYIVAGEDDVTLGEKLILIVENPSVSKEEIAKAIKELKTLNKFEVPKEIYTIAKFSETVNGKIQRKKTIKAVLGS</sequence>
<evidence type="ECO:0000256" key="1">
    <source>
        <dbReference type="ARBA" id="ARBA00006432"/>
    </source>
</evidence>
<dbReference type="Gene3D" id="3.40.50.12780">
    <property type="entry name" value="N-terminal domain of ligase-like"/>
    <property type="match status" value="1"/>
</dbReference>
<evidence type="ECO:0000256" key="2">
    <source>
        <dbReference type="ARBA" id="ARBA00022598"/>
    </source>
</evidence>
<dbReference type="GO" id="GO:0031956">
    <property type="term" value="F:medium-chain fatty acid-CoA ligase activity"/>
    <property type="evidence" value="ECO:0007669"/>
    <property type="project" value="TreeGrafter"/>
</dbReference>
<dbReference type="RefSeq" id="WP_092470531.1">
    <property type="nucleotide sequence ID" value="NZ_FNCZ01000011.1"/>
</dbReference>
<reference evidence="5" key="1">
    <citation type="submission" date="2016-10" db="EMBL/GenBank/DDBJ databases">
        <authorList>
            <person name="Varghese N."/>
            <person name="Submissions S."/>
        </authorList>
    </citation>
    <scope>NUCLEOTIDE SEQUENCE [LARGE SCALE GENOMIC DNA]</scope>
    <source>
        <strain evidence="5">DSM 15363</strain>
    </source>
</reference>
<evidence type="ECO:0000313" key="4">
    <source>
        <dbReference type="EMBL" id="SDI43209.1"/>
    </source>
</evidence>
<protein>
    <submittedName>
        <fullName evidence="4">O-succinylbenzoic acid--CoA ligase</fullName>
    </submittedName>
</protein>
<dbReference type="InterPro" id="IPR000873">
    <property type="entry name" value="AMP-dep_synth/lig_dom"/>
</dbReference>
<proteinExistence type="inferred from homology"/>
<feature type="domain" description="AMP-dependent synthetase/ligase" evidence="3">
    <location>
        <begin position="49"/>
        <end position="201"/>
    </location>
</feature>
<dbReference type="Gene3D" id="3.30.300.30">
    <property type="match status" value="1"/>
</dbReference>
<evidence type="ECO:0000313" key="5">
    <source>
        <dbReference type="Proteomes" id="UP000199492"/>
    </source>
</evidence>